<feature type="compositionally biased region" description="Acidic residues" evidence="1">
    <location>
        <begin position="51"/>
        <end position="67"/>
    </location>
</feature>
<keyword evidence="3" id="KW-1185">Reference proteome</keyword>
<protein>
    <submittedName>
        <fullName evidence="2">Uncharacterized protein</fullName>
    </submittedName>
</protein>
<evidence type="ECO:0000313" key="2">
    <source>
        <dbReference type="EMBL" id="RKO85536.1"/>
    </source>
</evidence>
<evidence type="ECO:0000313" key="3">
    <source>
        <dbReference type="Proteomes" id="UP000269721"/>
    </source>
</evidence>
<dbReference type="Proteomes" id="UP000269721">
    <property type="component" value="Unassembled WGS sequence"/>
</dbReference>
<dbReference type="EMBL" id="KZ998982">
    <property type="protein sequence ID" value="RKO85536.1"/>
    <property type="molecule type" value="Genomic_DNA"/>
</dbReference>
<feature type="region of interest" description="Disordered" evidence="1">
    <location>
        <begin position="49"/>
        <end position="122"/>
    </location>
</feature>
<evidence type="ECO:0000256" key="1">
    <source>
        <dbReference type="SAM" id="MobiDB-lite"/>
    </source>
</evidence>
<dbReference type="AlphaFoldDB" id="A0A4P9W602"/>
<sequence length="315" mass="34018">MTMDAAGHPANSTAPHDLAASIPADHLLPIIPVIEEPAEVGVSRGIRDDEAEHEADVDEELADDHDDNGDGRENFKGGVSLCRYGSRIGGQKDRHRVASPTSKSRDDCHPRTNGDPKVRSDAGLGYLRLPHVVNPAPDNAARGEDETRPLPNRERFLKTPEDHGVVLRSEIATPALVRLKGRDCSPPMARTFHSWDLGKINQQYGMALKGGEVPGSIGLSQNSGMQEGRNQYVAVTDPNQFASSDVLRINPARPTTPVHLDSIPACISQRQPESLESISDTGRGVASSQLWSVGPESRTTIEDPGFDCKTIVIPN</sequence>
<accession>A0A4P9W602</accession>
<reference evidence="3" key="1">
    <citation type="journal article" date="2018" name="Nat. Microbiol.">
        <title>Leveraging single-cell genomics to expand the fungal tree of life.</title>
        <authorList>
            <person name="Ahrendt S.R."/>
            <person name="Quandt C.A."/>
            <person name="Ciobanu D."/>
            <person name="Clum A."/>
            <person name="Salamov A."/>
            <person name="Andreopoulos B."/>
            <person name="Cheng J.F."/>
            <person name="Woyke T."/>
            <person name="Pelin A."/>
            <person name="Henrissat B."/>
            <person name="Reynolds N.K."/>
            <person name="Benny G.L."/>
            <person name="Smith M.E."/>
            <person name="James T.Y."/>
            <person name="Grigoriev I.V."/>
        </authorList>
    </citation>
    <scope>NUCLEOTIDE SEQUENCE [LARGE SCALE GENOMIC DNA]</scope>
</reference>
<gene>
    <name evidence="2" type="ORF">BDK51DRAFT_36556</name>
</gene>
<organism evidence="2 3">
    <name type="scientific">Blyttiomyces helicus</name>
    <dbReference type="NCBI Taxonomy" id="388810"/>
    <lineage>
        <taxon>Eukaryota</taxon>
        <taxon>Fungi</taxon>
        <taxon>Fungi incertae sedis</taxon>
        <taxon>Chytridiomycota</taxon>
        <taxon>Chytridiomycota incertae sedis</taxon>
        <taxon>Chytridiomycetes</taxon>
        <taxon>Chytridiomycetes incertae sedis</taxon>
        <taxon>Blyttiomyces</taxon>
    </lineage>
</organism>
<name>A0A4P9W602_9FUNG</name>
<proteinExistence type="predicted"/>
<feature type="compositionally biased region" description="Basic and acidic residues" evidence="1">
    <location>
        <begin position="103"/>
        <end position="120"/>
    </location>
</feature>